<keyword evidence="5 6" id="KW-0472">Membrane</keyword>
<dbReference type="SUPFAM" id="SSF103481">
    <property type="entry name" value="Multidrug resistance efflux transporter EmrE"/>
    <property type="match status" value="2"/>
</dbReference>
<evidence type="ECO:0000259" key="7">
    <source>
        <dbReference type="Pfam" id="PF00892"/>
    </source>
</evidence>
<dbReference type="Proteomes" id="UP000276128">
    <property type="component" value="Unassembled WGS sequence"/>
</dbReference>
<keyword evidence="4 6" id="KW-1133">Transmembrane helix</keyword>
<dbReference type="GO" id="GO:0016020">
    <property type="term" value="C:membrane"/>
    <property type="evidence" value="ECO:0007669"/>
    <property type="project" value="UniProtKB-SubCell"/>
</dbReference>
<dbReference type="OrthoDB" id="149142at2"/>
<gene>
    <name evidence="8" type="ORF">EJQ19_27420</name>
</gene>
<evidence type="ECO:0000313" key="8">
    <source>
        <dbReference type="EMBL" id="RTE03945.1"/>
    </source>
</evidence>
<feature type="transmembrane region" description="Helical" evidence="6">
    <location>
        <begin position="64"/>
        <end position="89"/>
    </location>
</feature>
<feature type="transmembrane region" description="Helical" evidence="6">
    <location>
        <begin position="261"/>
        <end position="278"/>
    </location>
</feature>
<dbReference type="InterPro" id="IPR000620">
    <property type="entry name" value="EamA_dom"/>
</dbReference>
<evidence type="ECO:0000256" key="2">
    <source>
        <dbReference type="ARBA" id="ARBA00007362"/>
    </source>
</evidence>
<comment type="caution">
    <text evidence="8">The sequence shown here is derived from an EMBL/GenBank/DDBJ whole genome shotgun (WGS) entry which is preliminary data.</text>
</comment>
<keyword evidence="9" id="KW-1185">Reference proteome</keyword>
<feature type="transmembrane region" description="Helical" evidence="6">
    <location>
        <begin position="206"/>
        <end position="227"/>
    </location>
</feature>
<dbReference type="InterPro" id="IPR037185">
    <property type="entry name" value="EmrE-like"/>
</dbReference>
<feature type="transmembrane region" description="Helical" evidence="6">
    <location>
        <begin position="122"/>
        <end position="140"/>
    </location>
</feature>
<comment type="subcellular location">
    <subcellularLocation>
        <location evidence="1">Endomembrane system</location>
        <topology evidence="1">Multi-pass membrane protein</topology>
    </subcellularLocation>
</comment>
<feature type="transmembrane region" description="Helical" evidence="6">
    <location>
        <begin position="95"/>
        <end position="113"/>
    </location>
</feature>
<evidence type="ECO:0000256" key="3">
    <source>
        <dbReference type="ARBA" id="ARBA00022692"/>
    </source>
</evidence>
<proteinExistence type="inferred from homology"/>
<evidence type="ECO:0000256" key="4">
    <source>
        <dbReference type="ARBA" id="ARBA00022989"/>
    </source>
</evidence>
<keyword evidence="3 6" id="KW-0812">Transmembrane</keyword>
<protein>
    <submittedName>
        <fullName evidence="8">DMT family transporter</fullName>
    </submittedName>
</protein>
<dbReference type="Pfam" id="PF00892">
    <property type="entry name" value="EamA"/>
    <property type="match status" value="2"/>
</dbReference>
<dbReference type="PANTHER" id="PTHR32322">
    <property type="entry name" value="INNER MEMBRANE TRANSPORTER"/>
    <property type="match status" value="1"/>
</dbReference>
<feature type="transmembrane region" description="Helical" evidence="6">
    <location>
        <begin position="239"/>
        <end position="255"/>
    </location>
</feature>
<feature type="transmembrane region" description="Helical" evidence="6">
    <location>
        <begin position="146"/>
        <end position="163"/>
    </location>
</feature>
<feature type="domain" description="EamA" evidence="7">
    <location>
        <begin position="7"/>
        <end position="135"/>
    </location>
</feature>
<reference evidence="8 9" key="1">
    <citation type="submission" date="2018-12" db="EMBL/GenBank/DDBJ databases">
        <title>Bacillus ochoae sp. nov., Paenibacillus whitsoniae sp. nov., Paenibacillus spiritus sp. nov. Isolated from the Mars Exploration Rover during spacecraft assembly.</title>
        <authorList>
            <person name="Seuylemezian A."/>
            <person name="Vaishampayan P."/>
        </authorList>
    </citation>
    <scope>NUCLEOTIDE SEQUENCE [LARGE SCALE GENOMIC DNA]</scope>
    <source>
        <strain evidence="8 9">MER 54</strain>
    </source>
</reference>
<feature type="transmembrane region" description="Helical" evidence="6">
    <location>
        <begin position="175"/>
        <end position="194"/>
    </location>
</feature>
<sequence length="298" mass="31910">MVPWKFAVLLILTTFVMGIAFPVGKMGLAYAPPFFLMGIRYVMAGGLLAIFAGRRPRPKGKMPWLQVAVIGLCQTAGVMGFCYYSMHWITASESSIITFMSPLLVIVLGAVLLRNQYRARQWGGVIIGFIGVIATLGFQLRLQGGIVLGLAGALCFAAATLLIKRWGAGLDAIVLAAYQMLFGGGILLLLSGMTERPAMVLTPGSIGILLVLVILCSIVQFSAWFYLLGQGDPAKTSSFLFLVPFFGVLSSWLLLGEQIRWYVGVGGALIGIGIYLVNGGGQRVKAKEAARVREGAVI</sequence>
<organism evidence="8 9">
    <name type="scientific">Paenibacillus whitsoniae</name>
    <dbReference type="NCBI Taxonomy" id="2496558"/>
    <lineage>
        <taxon>Bacteria</taxon>
        <taxon>Bacillati</taxon>
        <taxon>Bacillota</taxon>
        <taxon>Bacilli</taxon>
        <taxon>Bacillales</taxon>
        <taxon>Paenibacillaceae</taxon>
        <taxon>Paenibacillus</taxon>
    </lineage>
</organism>
<dbReference type="InterPro" id="IPR050638">
    <property type="entry name" value="AA-Vitamin_Transporters"/>
</dbReference>
<feature type="transmembrane region" description="Helical" evidence="6">
    <location>
        <begin position="30"/>
        <end position="52"/>
    </location>
</feature>
<dbReference type="PANTHER" id="PTHR32322:SF2">
    <property type="entry name" value="EAMA DOMAIN-CONTAINING PROTEIN"/>
    <property type="match status" value="1"/>
</dbReference>
<name>A0A430J6L8_9BACL</name>
<dbReference type="EMBL" id="RXHU01000099">
    <property type="protein sequence ID" value="RTE03945.1"/>
    <property type="molecule type" value="Genomic_DNA"/>
</dbReference>
<evidence type="ECO:0000313" key="9">
    <source>
        <dbReference type="Proteomes" id="UP000276128"/>
    </source>
</evidence>
<accession>A0A430J6L8</accession>
<feature type="domain" description="EamA" evidence="7">
    <location>
        <begin position="145"/>
        <end position="278"/>
    </location>
</feature>
<comment type="similarity">
    <text evidence="2">Belongs to the EamA transporter family.</text>
</comment>
<evidence type="ECO:0000256" key="5">
    <source>
        <dbReference type="ARBA" id="ARBA00023136"/>
    </source>
</evidence>
<dbReference type="AlphaFoldDB" id="A0A430J6L8"/>
<evidence type="ECO:0000256" key="1">
    <source>
        <dbReference type="ARBA" id="ARBA00004127"/>
    </source>
</evidence>
<evidence type="ECO:0000256" key="6">
    <source>
        <dbReference type="SAM" id="Phobius"/>
    </source>
</evidence>